<organism evidence="1 2">
    <name type="scientific">Catellatospora coxensis</name>
    <dbReference type="NCBI Taxonomy" id="310354"/>
    <lineage>
        <taxon>Bacteria</taxon>
        <taxon>Bacillati</taxon>
        <taxon>Actinomycetota</taxon>
        <taxon>Actinomycetes</taxon>
        <taxon>Micromonosporales</taxon>
        <taxon>Micromonosporaceae</taxon>
        <taxon>Catellatospora</taxon>
    </lineage>
</organism>
<evidence type="ECO:0000313" key="1">
    <source>
        <dbReference type="EMBL" id="GIG09042.1"/>
    </source>
</evidence>
<dbReference type="Proteomes" id="UP000630887">
    <property type="component" value="Unassembled WGS sequence"/>
</dbReference>
<accession>A0A8J3KTZ7</accession>
<sequence length="237" mass="24127">MAVLAAVAIGLSGCGSDGDAAPATSAPPASAEEQFAKASLALTTQPVQFSMEVGGQVAANGWLDMTGRQATVVASLPFGGKTTEMNALMIGDDVWLKVKGNPRLAKWMHTTAADVAGTTFDMANPKNPGGVLGLVNAVNKVQLAGPGLFQGTVDMTTSPTYDPSKVGALAENLRAVPFVASTDGEGRLTSFEVDLSQLVPGMVMAATYSYVTPVTVSAPPADEVTAMPADLLAAIRG</sequence>
<name>A0A8J3KTZ7_9ACTN</name>
<evidence type="ECO:0000313" key="2">
    <source>
        <dbReference type="Proteomes" id="UP000630887"/>
    </source>
</evidence>
<dbReference type="AlphaFoldDB" id="A0A8J3KTZ7"/>
<protein>
    <submittedName>
        <fullName evidence="1">Uncharacterized protein</fullName>
    </submittedName>
</protein>
<keyword evidence="2" id="KW-1185">Reference proteome</keyword>
<dbReference type="EMBL" id="BONI01000057">
    <property type="protein sequence ID" value="GIG09042.1"/>
    <property type="molecule type" value="Genomic_DNA"/>
</dbReference>
<dbReference type="RefSeq" id="WP_203695580.1">
    <property type="nucleotide sequence ID" value="NZ_BAAALC010000034.1"/>
</dbReference>
<gene>
    <name evidence="1" type="ORF">Cco03nite_57420</name>
</gene>
<dbReference type="Gene3D" id="2.50.20.20">
    <property type="match status" value="1"/>
</dbReference>
<reference evidence="1 2" key="1">
    <citation type="submission" date="2021-01" db="EMBL/GenBank/DDBJ databases">
        <title>Whole genome shotgun sequence of Catellatospora coxensis NBRC 107359.</title>
        <authorList>
            <person name="Komaki H."/>
            <person name="Tamura T."/>
        </authorList>
    </citation>
    <scope>NUCLEOTIDE SEQUENCE [LARGE SCALE GENOMIC DNA]</scope>
    <source>
        <strain evidence="1 2">NBRC 107359</strain>
    </source>
</reference>
<proteinExistence type="predicted"/>
<comment type="caution">
    <text evidence="1">The sequence shown here is derived from an EMBL/GenBank/DDBJ whole genome shotgun (WGS) entry which is preliminary data.</text>
</comment>